<dbReference type="HOGENOM" id="CLU_3130663_0_0_2"/>
<proteinExistence type="predicted"/>
<dbReference type="GeneID" id="43502774"/>
<evidence type="ECO:0000313" key="2">
    <source>
        <dbReference type="EMBL" id="AIZ56359.1"/>
    </source>
</evidence>
<keyword evidence="3" id="KW-1185">Reference proteome</keyword>
<keyword evidence="1" id="KW-0472">Membrane</keyword>
<gene>
    <name evidence="2" type="ORF">Mpt1_c04670</name>
</gene>
<accession>A0A0A7LBA9</accession>
<reference evidence="2 3" key="1">
    <citation type="journal article" date="2014" name="Appl. Environ. Microbiol.">
        <title>Comparative Genome Analysis of 'Candidatus Methanoplasma termitum' Indicates a New Mode of Energy Metabolism in the Seventh Order of Methanogens.</title>
        <authorList>
            <person name="Lang K."/>
            <person name="Schuldes J."/>
            <person name="Klingl A."/>
            <person name="Poehlein A."/>
            <person name="Daniel R."/>
            <person name="Brune A."/>
        </authorList>
    </citation>
    <scope>NUCLEOTIDE SEQUENCE [LARGE SCALE GENOMIC DNA]</scope>
    <source>
        <strain evidence="3">Mpt1</strain>
    </source>
</reference>
<dbReference type="EMBL" id="CP010070">
    <property type="protein sequence ID" value="AIZ56359.1"/>
    <property type="molecule type" value="Genomic_DNA"/>
</dbReference>
<dbReference type="STRING" id="1577791.Mpt1_c04670"/>
<evidence type="ECO:0000313" key="3">
    <source>
        <dbReference type="Proteomes" id="UP000030787"/>
    </source>
</evidence>
<protein>
    <submittedName>
        <fullName evidence="2">Uncharacterized protein</fullName>
    </submittedName>
</protein>
<dbReference type="RefSeq" id="WP_158386738.1">
    <property type="nucleotide sequence ID" value="NZ_CP010070.1"/>
</dbReference>
<feature type="transmembrane region" description="Helical" evidence="1">
    <location>
        <begin position="12"/>
        <end position="31"/>
    </location>
</feature>
<dbReference type="AlphaFoldDB" id="A0A0A7LBA9"/>
<dbReference type="Proteomes" id="UP000030787">
    <property type="component" value="Chromosome"/>
</dbReference>
<name>A0A0A7LBA9_9ARCH</name>
<evidence type="ECO:0000256" key="1">
    <source>
        <dbReference type="SAM" id="Phobius"/>
    </source>
</evidence>
<keyword evidence="1" id="KW-0812">Transmembrane</keyword>
<dbReference type="KEGG" id="mear:Mpt1_c04670"/>
<sequence>MAFFGLTDPFIIAGYLGCFLTVAACCIWAVFWKEKEGEDITEDDIKGEE</sequence>
<organism evidence="2 3">
    <name type="scientific">Candidatus Methanoplasma termitum</name>
    <dbReference type="NCBI Taxonomy" id="1577791"/>
    <lineage>
        <taxon>Archaea</taxon>
        <taxon>Methanobacteriati</taxon>
        <taxon>Thermoplasmatota</taxon>
        <taxon>Thermoplasmata</taxon>
        <taxon>Methanomassiliicoccales</taxon>
        <taxon>Methanomassiliicoccaceae</taxon>
        <taxon>Candidatus Methanoplasma</taxon>
    </lineage>
</organism>
<keyword evidence="1" id="KW-1133">Transmembrane helix</keyword>